<gene>
    <name evidence="1" type="ORF">METZ01_LOCUS290518</name>
</gene>
<dbReference type="Pfam" id="PF00805">
    <property type="entry name" value="Pentapeptide"/>
    <property type="match status" value="1"/>
</dbReference>
<reference evidence="1" key="1">
    <citation type="submission" date="2018-05" db="EMBL/GenBank/DDBJ databases">
        <authorList>
            <person name="Lanie J.A."/>
            <person name="Ng W.-L."/>
            <person name="Kazmierczak K.M."/>
            <person name="Andrzejewski T.M."/>
            <person name="Davidsen T.M."/>
            <person name="Wayne K.J."/>
            <person name="Tettelin H."/>
            <person name="Glass J.I."/>
            <person name="Rusch D."/>
            <person name="Podicherti R."/>
            <person name="Tsui H.-C.T."/>
            <person name="Winkler M.E."/>
        </authorList>
    </citation>
    <scope>NUCLEOTIDE SEQUENCE</scope>
</reference>
<dbReference type="Gene3D" id="2.160.20.80">
    <property type="entry name" value="E3 ubiquitin-protein ligase SopA"/>
    <property type="match status" value="1"/>
</dbReference>
<evidence type="ECO:0000313" key="1">
    <source>
        <dbReference type="EMBL" id="SVC37664.1"/>
    </source>
</evidence>
<dbReference type="EMBL" id="UINC01087899">
    <property type="protein sequence ID" value="SVC37664.1"/>
    <property type="molecule type" value="Genomic_DNA"/>
</dbReference>
<dbReference type="AlphaFoldDB" id="A0A382LLF8"/>
<accession>A0A382LLF8</accession>
<sequence length="88" mass="10151">MSLKLRNLSIIECEIYEVDFTECDLYGTDFTKSDLNGSRFQNTNIENCNFSDAINYNINPNENKIKGSKFSIPDVLNLLNPFKIHLNK</sequence>
<organism evidence="1">
    <name type="scientific">marine metagenome</name>
    <dbReference type="NCBI Taxonomy" id="408172"/>
    <lineage>
        <taxon>unclassified sequences</taxon>
        <taxon>metagenomes</taxon>
        <taxon>ecological metagenomes</taxon>
    </lineage>
</organism>
<protein>
    <recommendedName>
        <fullName evidence="2">Pentapeptide repeat-containing protein</fullName>
    </recommendedName>
</protein>
<dbReference type="InterPro" id="IPR001646">
    <property type="entry name" value="5peptide_repeat"/>
</dbReference>
<proteinExistence type="predicted"/>
<evidence type="ECO:0008006" key="2">
    <source>
        <dbReference type="Google" id="ProtNLM"/>
    </source>
</evidence>
<name>A0A382LLF8_9ZZZZ</name>
<dbReference type="SUPFAM" id="SSF141571">
    <property type="entry name" value="Pentapeptide repeat-like"/>
    <property type="match status" value="1"/>
</dbReference>